<accession>A0AAV9WD11</accession>
<dbReference type="GO" id="GO:0001042">
    <property type="term" value="F:RNA polymerase I core binding"/>
    <property type="evidence" value="ECO:0007669"/>
    <property type="project" value="TreeGrafter"/>
</dbReference>
<comment type="caution">
    <text evidence="3">The sequence shown here is derived from an EMBL/GenBank/DDBJ whole genome shotgun (WGS) entry which is preliminary data.</text>
</comment>
<name>A0AAV9WD11_9PEZI</name>
<gene>
    <name evidence="3" type="ORF">TWF481_007306</name>
</gene>
<feature type="region of interest" description="Disordered" evidence="2">
    <location>
        <begin position="1"/>
        <end position="38"/>
    </location>
</feature>
<dbReference type="InterPro" id="IPR007991">
    <property type="entry name" value="RNA_pol_I_trans_ini_fac_RRN3"/>
</dbReference>
<dbReference type="Pfam" id="PF05327">
    <property type="entry name" value="RRN3"/>
    <property type="match status" value="1"/>
</dbReference>
<comment type="similarity">
    <text evidence="1">Belongs to the RRN3 family.</text>
</comment>
<dbReference type="PANTHER" id="PTHR12790:SF0">
    <property type="entry name" value="RNA POLYMERASE I-SPECIFIC TRANSCRIPTION INITIATION FACTOR RRN3-RELATED"/>
    <property type="match status" value="1"/>
</dbReference>
<dbReference type="Proteomes" id="UP001370758">
    <property type="component" value="Unassembled WGS sequence"/>
</dbReference>
<dbReference type="PANTHER" id="PTHR12790">
    <property type="entry name" value="TRANSCRIPTION INITIATION FACTOR IA RRN3"/>
    <property type="match status" value="1"/>
</dbReference>
<evidence type="ECO:0000313" key="3">
    <source>
        <dbReference type="EMBL" id="KAK6505401.1"/>
    </source>
</evidence>
<dbReference type="AlphaFoldDB" id="A0AAV9WD11"/>
<dbReference type="GO" id="GO:0006361">
    <property type="term" value="P:transcription initiation at RNA polymerase I promoter"/>
    <property type="evidence" value="ECO:0007669"/>
    <property type="project" value="InterPro"/>
</dbReference>
<feature type="compositionally biased region" description="Acidic residues" evidence="2">
    <location>
        <begin position="626"/>
        <end position="669"/>
    </location>
</feature>
<protein>
    <recommendedName>
        <fullName evidence="5">RNA polymerase I-specific transcription initiation factor RRN3</fullName>
    </recommendedName>
</protein>
<dbReference type="EMBL" id="JAVHJL010000004">
    <property type="protein sequence ID" value="KAK6505401.1"/>
    <property type="molecule type" value="Genomic_DNA"/>
</dbReference>
<feature type="region of interest" description="Disordered" evidence="2">
    <location>
        <begin position="617"/>
        <end position="669"/>
    </location>
</feature>
<evidence type="ECO:0000256" key="2">
    <source>
        <dbReference type="SAM" id="MobiDB-lite"/>
    </source>
</evidence>
<sequence>MVTLSAPAPPAMVGRKTLKREASTLEDSDVSMASADDRPAKKVRFTDEDLGEDLRRKIILTALEDQNKNGKSQHFEELRKKFTARLSDPSAPDATELSQTIQCLMRVISQLDKSCAVLIGDVIHTNWAGRPQSFYRIYMAFLLQIISAHPQHTAKVVQMLVKHLALETVKDAQEFGSNLSPRSDIFATVHKMLETILGLAPTVWNSLFTAISSSFPFKGQKKIHQTTYIKNLLAVLKYAPAGKAKILGLIFEKMINLDGEIQINLEDLEEGEGEELDRQLKLSLESKNGQNPSDSGIGEDEDDEDDDSDADDDEDEEDPESTEPRTIEMIRETVDKLDAMLTLVFGYYDSKLPKESTPEPTQDDLENFELLLHFFDTIILTTFKSQYVQFVLFWAAQKSPVFMDIFLGMLVERAMDPTKPQVTRQAAAAYIASFVARAKLLERNAVRSVVRILCLWLEKYLKDREVECTSPNVRKFGGFYAVFQAVMYIFCFRWRDLRGKTPLPVGEDEAIEDISRSSQSWAPGLQVIDRLLTSRFNPLKVCSPNVVNQFAEVASHFGVFYCYSIIERNKRGNLFSSKVSGAEMSEATQLETFFPFDPFKLSHSKVWVEPLYQQWEPVPGMKKDGEDDDEDDDDEDDEDDSGESGDEGRDDETGDEEDGDSEEDESDDE</sequence>
<proteinExistence type="inferred from homology"/>
<feature type="compositionally biased region" description="Polar residues" evidence="2">
    <location>
        <begin position="285"/>
        <end position="294"/>
    </location>
</feature>
<evidence type="ECO:0000313" key="4">
    <source>
        <dbReference type="Proteomes" id="UP001370758"/>
    </source>
</evidence>
<feature type="region of interest" description="Disordered" evidence="2">
    <location>
        <begin position="284"/>
        <end position="328"/>
    </location>
</feature>
<dbReference type="InterPro" id="IPR016024">
    <property type="entry name" value="ARM-type_fold"/>
</dbReference>
<dbReference type="GO" id="GO:0001181">
    <property type="term" value="F:RNA polymerase I general transcription initiation factor activity"/>
    <property type="evidence" value="ECO:0007669"/>
    <property type="project" value="InterPro"/>
</dbReference>
<evidence type="ECO:0000256" key="1">
    <source>
        <dbReference type="ARBA" id="ARBA00010098"/>
    </source>
</evidence>
<dbReference type="SUPFAM" id="SSF48371">
    <property type="entry name" value="ARM repeat"/>
    <property type="match status" value="1"/>
</dbReference>
<feature type="compositionally biased region" description="Acidic residues" evidence="2">
    <location>
        <begin position="297"/>
        <end position="321"/>
    </location>
</feature>
<reference evidence="3 4" key="1">
    <citation type="submission" date="2023-08" db="EMBL/GenBank/DDBJ databases">
        <authorList>
            <person name="Palmer J.M."/>
        </authorList>
    </citation>
    <scope>NUCLEOTIDE SEQUENCE [LARGE SCALE GENOMIC DNA]</scope>
    <source>
        <strain evidence="3 4">TWF481</strain>
    </source>
</reference>
<evidence type="ECO:0008006" key="5">
    <source>
        <dbReference type="Google" id="ProtNLM"/>
    </source>
</evidence>
<keyword evidence="4" id="KW-1185">Reference proteome</keyword>
<dbReference type="GO" id="GO:0005634">
    <property type="term" value="C:nucleus"/>
    <property type="evidence" value="ECO:0007669"/>
    <property type="project" value="TreeGrafter"/>
</dbReference>
<organism evidence="3 4">
    <name type="scientific">Arthrobotrys musiformis</name>
    <dbReference type="NCBI Taxonomy" id="47236"/>
    <lineage>
        <taxon>Eukaryota</taxon>
        <taxon>Fungi</taxon>
        <taxon>Dikarya</taxon>
        <taxon>Ascomycota</taxon>
        <taxon>Pezizomycotina</taxon>
        <taxon>Orbiliomycetes</taxon>
        <taxon>Orbiliales</taxon>
        <taxon>Orbiliaceae</taxon>
        <taxon>Arthrobotrys</taxon>
    </lineage>
</organism>